<feature type="region of interest" description="Disordered" evidence="1">
    <location>
        <begin position="261"/>
        <end position="303"/>
    </location>
</feature>
<sequence length="956" mass="105071">MLDHQNYYLSGSQLDYILQTLEAQGISAPGVLAEMGEQRRERRERREHRAQLLATSQAMSLGPITSGIPAIVPRPEAAPRALSPPVLPPRRASSVPLAGSYSCPKFGLRPNLLGSPMPLPPGLSVPLLPSSLSTLPQPSLSTLPPLGLASPPASGLSTPACARNQVLQRLSTDGPLPSPTPSPVPSPRLSPTPSPQLPHTLSPPASPLPPLSPPASPELVRKRKRADFEVDADVEAFFADAVDSSEEEIELFFAAAADSAHCNSPEAKETGRSGGRKVATRGGGGGRGGGRGRGRRSKCPRKGDLSLAQIQGAPGQMLCQNGCARCERAEGEEEQSLAEWSVDPNGAPPMTAKAGQLLAEILCFFGPSGRKSLDEVLAFNKEAGTVSSGQSSEDLTDTRNLLKKIRKHELAVKVNELEYMMSLIQLALNCDRKESSERRTAALQGFSPPSQETLATKYADGDVSRQAFGYWLSYGHRFLMLGVAATFYILPIIAALNMRTAITHRQCHEQDIYALAYALREVVHGKWLPQVRRLMIPIQYIQNVESPIHNLRFSFKTPVKAGDTPTFITCGFKDIPVIEEIYERVQTNTFKFPPKSPEWDFSLHPPPSWNLLADADINDLPPPTVVKSPIKLVDKSKCPVTPETRDSWTEEQRAAAEQAPVATSIEDLVKKLSERKKGGYIEVNTGILDHDAREALRIEDANGELISVVFKLPDEYDPHLEAVIDQINNVLQGRFKDDDSRRKAFKYLSMHFSWYARYAEKGHTAPSNIHPNKCRKTEAGKVNIGERLPYLSKDVVQHPEVYSVLAEAFTGLFHYMRIALEKYLPENTKQLSMFVDQLPLCASSPCYPWGGFVLNISACTWAHRDEKDKDICLVFPLGKFTGGKLCLYEAGLSFDLKMGDVIVFPSSRITHFNTHMKGRRATVVLHSDGQGGKSWVKDCHGWSSWIVQHSSASVEK</sequence>
<name>A0A8H7D7D2_9AGAR</name>
<keyword evidence="3" id="KW-1185">Reference proteome</keyword>
<evidence type="ECO:0000313" key="3">
    <source>
        <dbReference type="Proteomes" id="UP000623467"/>
    </source>
</evidence>
<accession>A0A8H7D7D2</accession>
<dbReference type="Proteomes" id="UP000623467">
    <property type="component" value="Unassembled WGS sequence"/>
</dbReference>
<dbReference type="AlphaFoldDB" id="A0A8H7D7D2"/>
<evidence type="ECO:0000256" key="1">
    <source>
        <dbReference type="SAM" id="MobiDB-lite"/>
    </source>
</evidence>
<gene>
    <name evidence="2" type="ORF">MSAN_01189400</name>
</gene>
<proteinExistence type="predicted"/>
<dbReference type="EMBL" id="JACAZH010000008">
    <property type="protein sequence ID" value="KAF7361558.1"/>
    <property type="molecule type" value="Genomic_DNA"/>
</dbReference>
<organism evidence="2 3">
    <name type="scientific">Mycena sanguinolenta</name>
    <dbReference type="NCBI Taxonomy" id="230812"/>
    <lineage>
        <taxon>Eukaryota</taxon>
        <taxon>Fungi</taxon>
        <taxon>Dikarya</taxon>
        <taxon>Basidiomycota</taxon>
        <taxon>Agaricomycotina</taxon>
        <taxon>Agaricomycetes</taxon>
        <taxon>Agaricomycetidae</taxon>
        <taxon>Agaricales</taxon>
        <taxon>Marasmiineae</taxon>
        <taxon>Mycenaceae</taxon>
        <taxon>Mycena</taxon>
    </lineage>
</organism>
<feature type="compositionally biased region" description="Pro residues" evidence="1">
    <location>
        <begin position="204"/>
        <end position="216"/>
    </location>
</feature>
<evidence type="ECO:0000313" key="2">
    <source>
        <dbReference type="EMBL" id="KAF7361558.1"/>
    </source>
</evidence>
<feature type="region of interest" description="Disordered" evidence="1">
    <location>
        <begin position="170"/>
        <end position="222"/>
    </location>
</feature>
<feature type="compositionally biased region" description="Basic residues" evidence="1">
    <location>
        <begin position="290"/>
        <end position="300"/>
    </location>
</feature>
<comment type="caution">
    <text evidence="2">The sequence shown here is derived from an EMBL/GenBank/DDBJ whole genome shotgun (WGS) entry which is preliminary data.</text>
</comment>
<protein>
    <submittedName>
        <fullName evidence="2">Uncharacterized protein</fullName>
    </submittedName>
</protein>
<feature type="compositionally biased region" description="Pro residues" evidence="1">
    <location>
        <begin position="176"/>
        <end position="196"/>
    </location>
</feature>
<dbReference type="Gene3D" id="3.60.130.30">
    <property type="match status" value="1"/>
</dbReference>
<reference evidence="2" key="1">
    <citation type="submission" date="2020-05" db="EMBL/GenBank/DDBJ databases">
        <title>Mycena genomes resolve the evolution of fungal bioluminescence.</title>
        <authorList>
            <person name="Tsai I.J."/>
        </authorList>
    </citation>
    <scope>NUCLEOTIDE SEQUENCE</scope>
    <source>
        <strain evidence="2">160909Yilan</strain>
    </source>
</reference>
<dbReference type="OrthoDB" id="2690740at2759"/>